<protein>
    <submittedName>
        <fullName evidence="2">SHOCT domain-containing protein</fullName>
    </submittedName>
</protein>
<feature type="coiled-coil region" evidence="1">
    <location>
        <begin position="168"/>
        <end position="195"/>
    </location>
</feature>
<organism evidence="2 3">
    <name type="scientific">Ramlibacter lithotrophicus</name>
    <dbReference type="NCBI Taxonomy" id="2606681"/>
    <lineage>
        <taxon>Bacteria</taxon>
        <taxon>Pseudomonadati</taxon>
        <taxon>Pseudomonadota</taxon>
        <taxon>Betaproteobacteria</taxon>
        <taxon>Burkholderiales</taxon>
        <taxon>Comamonadaceae</taxon>
        <taxon>Ramlibacter</taxon>
    </lineage>
</organism>
<sequence>MTYEIDVGRAWRAVTAAINENKIPIEIASRETNQITTGYRMGPSEGGGIFAGKLLTQYRYVVSLVPTSAGQTQIQVSAALQARRLAATLGKIMSGNNAVSDVNWFDATAENPAEVAALEAWLYEQIELKVAAAPASPNIQPPSVTKAAVPAVAPAPGSDAATPSSAGIEDQLERLKSLRRRNVITESEYKALRAKALGL</sequence>
<keyword evidence="3" id="KW-1185">Reference proteome</keyword>
<dbReference type="AlphaFoldDB" id="A0A7X6DG88"/>
<evidence type="ECO:0000313" key="2">
    <source>
        <dbReference type="EMBL" id="NKE66616.1"/>
    </source>
</evidence>
<name>A0A7X6DG88_9BURK</name>
<evidence type="ECO:0000256" key="1">
    <source>
        <dbReference type="SAM" id="Coils"/>
    </source>
</evidence>
<gene>
    <name evidence="2" type="ORF">RAMLITH_12345</name>
</gene>
<accession>A0A7X6DG88</accession>
<keyword evidence="1" id="KW-0175">Coiled coil</keyword>
<dbReference type="EMBL" id="VTOX01000003">
    <property type="protein sequence ID" value="NKE66616.1"/>
    <property type="molecule type" value="Genomic_DNA"/>
</dbReference>
<proteinExistence type="predicted"/>
<dbReference type="RefSeq" id="WP_168107712.1">
    <property type="nucleotide sequence ID" value="NZ_VTOX01000003.1"/>
</dbReference>
<evidence type="ECO:0000313" key="3">
    <source>
        <dbReference type="Proteomes" id="UP000521868"/>
    </source>
</evidence>
<comment type="caution">
    <text evidence="2">The sequence shown here is derived from an EMBL/GenBank/DDBJ whole genome shotgun (WGS) entry which is preliminary data.</text>
</comment>
<reference evidence="2 3" key="1">
    <citation type="journal article" date="2020" name="Nature">
        <title>Bacterial chemolithoautotrophy via manganese oxidation.</title>
        <authorList>
            <person name="Yu H."/>
            <person name="Leadbetter J.R."/>
        </authorList>
    </citation>
    <scope>NUCLEOTIDE SEQUENCE [LARGE SCALE GENOMIC DNA]</scope>
    <source>
        <strain evidence="2 3">RBP-1</strain>
    </source>
</reference>
<dbReference type="Proteomes" id="UP000521868">
    <property type="component" value="Unassembled WGS sequence"/>
</dbReference>